<evidence type="ECO:0000313" key="2">
    <source>
        <dbReference type="Proteomes" id="UP001293718"/>
    </source>
</evidence>
<accession>A0ABU5IQ79</accession>
<proteinExistence type="predicted"/>
<evidence type="ECO:0000313" key="1">
    <source>
        <dbReference type="EMBL" id="MDZ5461041.1"/>
    </source>
</evidence>
<gene>
    <name evidence="1" type="ORF">SM757_31140</name>
</gene>
<reference evidence="1 2" key="1">
    <citation type="submission" date="2023-11" db="EMBL/GenBank/DDBJ databases">
        <title>Draft genome of Azohydromonas lata strain H1 (DSM1123), a polyhydroxyalkanoate producer.</title>
        <authorList>
            <person name="Traversa D."/>
            <person name="D'Addabbo P."/>
            <person name="Pazzani C."/>
            <person name="Manzari C."/>
            <person name="Chiara M."/>
            <person name="Scrascia M."/>
        </authorList>
    </citation>
    <scope>NUCLEOTIDE SEQUENCE [LARGE SCALE GENOMIC DNA]</scope>
    <source>
        <strain evidence="1 2">H1</strain>
    </source>
</reference>
<dbReference type="Proteomes" id="UP001293718">
    <property type="component" value="Unassembled WGS sequence"/>
</dbReference>
<dbReference type="EMBL" id="JAXOJX010000094">
    <property type="protein sequence ID" value="MDZ5461041.1"/>
    <property type="molecule type" value="Genomic_DNA"/>
</dbReference>
<name>A0ABU5IQ79_9BURK</name>
<organism evidence="1 2">
    <name type="scientific">Azohydromonas lata</name>
    <dbReference type="NCBI Taxonomy" id="45677"/>
    <lineage>
        <taxon>Bacteria</taxon>
        <taxon>Pseudomonadati</taxon>
        <taxon>Pseudomonadota</taxon>
        <taxon>Betaproteobacteria</taxon>
        <taxon>Burkholderiales</taxon>
        <taxon>Sphaerotilaceae</taxon>
        <taxon>Azohydromonas</taxon>
    </lineage>
</organism>
<dbReference type="CDD" id="cd21631">
    <property type="entry name" value="RHH_CopG_NikR-like"/>
    <property type="match status" value="1"/>
</dbReference>
<keyword evidence="2" id="KW-1185">Reference proteome</keyword>
<protein>
    <submittedName>
        <fullName evidence="1">CopG family transcriptional regulator</fullName>
    </submittedName>
</protein>
<sequence length="71" mass="8063">MNRTPRRTTPCDEPVRLTLRLPADTVRRLREVARQRGLSVNGLLDEAASLALLEYEFMCRMGETAQPPAHD</sequence>
<dbReference type="RefSeq" id="WP_322468314.1">
    <property type="nucleotide sequence ID" value="NZ_JAXOJX010000094.1"/>
</dbReference>
<dbReference type="SUPFAM" id="SSF47598">
    <property type="entry name" value="Ribbon-helix-helix"/>
    <property type="match status" value="1"/>
</dbReference>
<dbReference type="InterPro" id="IPR010985">
    <property type="entry name" value="Ribbon_hlx_hlx"/>
</dbReference>
<comment type="caution">
    <text evidence="1">The sequence shown here is derived from an EMBL/GenBank/DDBJ whole genome shotgun (WGS) entry which is preliminary data.</text>
</comment>